<evidence type="ECO:0000313" key="2">
    <source>
        <dbReference type="Proteomes" id="UP000703674"/>
    </source>
</evidence>
<sequence length="187" mass="22573">MVKIKFCVFLIICLFTSCKTVKNAPDPYKSDLYLSENLTDFTSRMTDKDTVLIFAELNMEWWIRRDEIKVTKKDDQIRLDTTIKEDSTFEMKYEMRTKKLPQTVIQNVEEFENHFENKIARTRDTSVRQYIYKIISPNDTLTFYTNGLSDKGRAVNEYYKFMKQYYPEEKEFEFPEMEFEEVEGFTF</sequence>
<dbReference type="PROSITE" id="PS51257">
    <property type="entry name" value="PROKAR_LIPOPROTEIN"/>
    <property type="match status" value="1"/>
</dbReference>
<reference evidence="1 2" key="1">
    <citation type="submission" date="2020-03" db="EMBL/GenBank/DDBJ databases">
        <title>Salinimicrobium sp. nov, isolated from SCS.</title>
        <authorList>
            <person name="Cao W.R."/>
        </authorList>
    </citation>
    <scope>NUCLEOTIDE SEQUENCE [LARGE SCALE GENOMIC DNA]</scope>
    <source>
        <strain evidence="2">J15B91</strain>
    </source>
</reference>
<evidence type="ECO:0008006" key="3">
    <source>
        <dbReference type="Google" id="ProtNLM"/>
    </source>
</evidence>
<dbReference type="EMBL" id="JAAVJR010000002">
    <property type="protein sequence ID" value="NJW52221.1"/>
    <property type="molecule type" value="Genomic_DNA"/>
</dbReference>
<keyword evidence="2" id="KW-1185">Reference proteome</keyword>
<gene>
    <name evidence="1" type="ORF">HC175_04760</name>
</gene>
<proteinExistence type="predicted"/>
<evidence type="ECO:0000313" key="1">
    <source>
        <dbReference type="EMBL" id="NJW52221.1"/>
    </source>
</evidence>
<protein>
    <recommendedName>
        <fullName evidence="3">Lipoprotein</fullName>
    </recommendedName>
</protein>
<dbReference type="RefSeq" id="WP_168137329.1">
    <property type="nucleotide sequence ID" value="NZ_JAAVJR010000002.1"/>
</dbReference>
<name>A0ABX1CVA0_9FLAO</name>
<accession>A0ABX1CVA0</accession>
<dbReference type="Proteomes" id="UP000703674">
    <property type="component" value="Unassembled WGS sequence"/>
</dbReference>
<comment type="caution">
    <text evidence="1">The sequence shown here is derived from an EMBL/GenBank/DDBJ whole genome shotgun (WGS) entry which is preliminary data.</text>
</comment>
<organism evidence="1 2">
    <name type="scientific">Salinimicrobium oceani</name>
    <dbReference type="NCBI Taxonomy" id="2722702"/>
    <lineage>
        <taxon>Bacteria</taxon>
        <taxon>Pseudomonadati</taxon>
        <taxon>Bacteroidota</taxon>
        <taxon>Flavobacteriia</taxon>
        <taxon>Flavobacteriales</taxon>
        <taxon>Flavobacteriaceae</taxon>
        <taxon>Salinimicrobium</taxon>
    </lineage>
</organism>